<keyword evidence="2" id="KW-1185">Reference proteome</keyword>
<accession>A0A1H9SI62</accession>
<dbReference type="AlphaFoldDB" id="A0A1H9SI62"/>
<dbReference type="STRING" id="390241.SAMN04488023_11837"/>
<dbReference type="Proteomes" id="UP000199572">
    <property type="component" value="Unassembled WGS sequence"/>
</dbReference>
<dbReference type="EMBL" id="FOGG01000018">
    <property type="protein sequence ID" value="SER84736.1"/>
    <property type="molecule type" value="Genomic_DNA"/>
</dbReference>
<gene>
    <name evidence="1" type="ORF">SAMN04488023_11837</name>
</gene>
<protein>
    <submittedName>
        <fullName evidence="1">Uncharacterized protein</fullName>
    </submittedName>
</protein>
<proteinExistence type="predicted"/>
<name>A0A1H9SI62_9SPHI</name>
<organism evidence="1 2">
    <name type="scientific">Pedobacter rhizosphaerae</name>
    <dbReference type="NCBI Taxonomy" id="390241"/>
    <lineage>
        <taxon>Bacteria</taxon>
        <taxon>Pseudomonadati</taxon>
        <taxon>Bacteroidota</taxon>
        <taxon>Sphingobacteriia</taxon>
        <taxon>Sphingobacteriales</taxon>
        <taxon>Sphingobacteriaceae</taxon>
        <taxon>Pedobacter</taxon>
    </lineage>
</organism>
<reference evidence="1 2" key="1">
    <citation type="submission" date="2016-10" db="EMBL/GenBank/DDBJ databases">
        <authorList>
            <person name="de Groot N.N."/>
        </authorList>
    </citation>
    <scope>NUCLEOTIDE SEQUENCE [LARGE SCALE GENOMIC DNA]</scope>
    <source>
        <strain evidence="1 2">DSM 18610</strain>
    </source>
</reference>
<sequence length="34" mass="4015">MKILNKHDFMGYLFKLQTSNLLKILIISNGNRYS</sequence>
<evidence type="ECO:0000313" key="2">
    <source>
        <dbReference type="Proteomes" id="UP000199572"/>
    </source>
</evidence>
<evidence type="ECO:0000313" key="1">
    <source>
        <dbReference type="EMBL" id="SER84736.1"/>
    </source>
</evidence>